<reference evidence="1" key="1">
    <citation type="submission" date="2020-09" db="EMBL/GenBank/DDBJ databases">
        <title>Pelagicoccus enzymogenes sp. nov. with an EPS production, isolated from marine sediment.</title>
        <authorList>
            <person name="Feng X."/>
        </authorList>
    </citation>
    <scope>NUCLEOTIDE SEQUENCE</scope>
    <source>
        <strain evidence="1">NFK12</strain>
    </source>
</reference>
<keyword evidence="2" id="KW-1185">Reference proteome</keyword>
<dbReference type="EMBL" id="JACYFG010000007">
    <property type="protein sequence ID" value="MBD5779108.1"/>
    <property type="molecule type" value="Genomic_DNA"/>
</dbReference>
<gene>
    <name evidence="1" type="ORF">IEN85_06355</name>
</gene>
<sequence>MKNISKILSIFVATACLIPATNLELSAKDTDLHGLTPKEFKMHKREARSYGFETRITKDKANDLILVESPIEEDPIRETQRYYLRAAVRDKKVLVTQIIVTKTHLSFTEYDSATMDYSKATVDGLPLYVEIAPPNPNPGQDAITQMSTVQISLAQLKKYEYTGMELKVFNKIGETDIKIKGSLIHGFLNKLDSQTK</sequence>
<organism evidence="1 2">
    <name type="scientific">Pelagicoccus enzymogenes</name>
    <dbReference type="NCBI Taxonomy" id="2773457"/>
    <lineage>
        <taxon>Bacteria</taxon>
        <taxon>Pseudomonadati</taxon>
        <taxon>Verrucomicrobiota</taxon>
        <taxon>Opitutia</taxon>
        <taxon>Puniceicoccales</taxon>
        <taxon>Pelagicoccaceae</taxon>
        <taxon>Pelagicoccus</taxon>
    </lineage>
</organism>
<dbReference type="AlphaFoldDB" id="A0A927F633"/>
<name>A0A927F633_9BACT</name>
<comment type="caution">
    <text evidence="1">The sequence shown here is derived from an EMBL/GenBank/DDBJ whole genome shotgun (WGS) entry which is preliminary data.</text>
</comment>
<accession>A0A927F633</accession>
<dbReference type="RefSeq" id="WP_191616248.1">
    <property type="nucleotide sequence ID" value="NZ_JACYFG010000007.1"/>
</dbReference>
<protein>
    <submittedName>
        <fullName evidence="1">Uncharacterized protein</fullName>
    </submittedName>
</protein>
<evidence type="ECO:0000313" key="1">
    <source>
        <dbReference type="EMBL" id="MBD5779108.1"/>
    </source>
</evidence>
<proteinExistence type="predicted"/>
<evidence type="ECO:0000313" key="2">
    <source>
        <dbReference type="Proteomes" id="UP000622317"/>
    </source>
</evidence>
<dbReference type="Proteomes" id="UP000622317">
    <property type="component" value="Unassembled WGS sequence"/>
</dbReference>